<feature type="compositionally biased region" description="Basic residues" evidence="1">
    <location>
        <begin position="52"/>
        <end position="65"/>
    </location>
</feature>
<gene>
    <name evidence="2" type="ORF">EXIGLDRAFT_413211</name>
</gene>
<keyword evidence="3" id="KW-1185">Reference proteome</keyword>
<organism evidence="2 3">
    <name type="scientific">Exidia glandulosa HHB12029</name>
    <dbReference type="NCBI Taxonomy" id="1314781"/>
    <lineage>
        <taxon>Eukaryota</taxon>
        <taxon>Fungi</taxon>
        <taxon>Dikarya</taxon>
        <taxon>Basidiomycota</taxon>
        <taxon>Agaricomycotina</taxon>
        <taxon>Agaricomycetes</taxon>
        <taxon>Auriculariales</taxon>
        <taxon>Exidiaceae</taxon>
        <taxon>Exidia</taxon>
    </lineage>
</organism>
<evidence type="ECO:0000313" key="3">
    <source>
        <dbReference type="Proteomes" id="UP000077266"/>
    </source>
</evidence>
<protein>
    <submittedName>
        <fullName evidence="2">Uncharacterized protein</fullName>
    </submittedName>
</protein>
<sequence>MLRFGCWDIRDCAAFSALRAISETLQIRSGCVGRCVPQVSCPSASSSSRSYPRARRLRSSNYSRSRRPVHALLPSCEPLRPLASSSAKYSLW</sequence>
<dbReference type="Proteomes" id="UP000077266">
    <property type="component" value="Unassembled WGS sequence"/>
</dbReference>
<dbReference type="AlphaFoldDB" id="A0A165BEX2"/>
<reference evidence="2 3" key="1">
    <citation type="journal article" date="2016" name="Mol. Biol. Evol.">
        <title>Comparative Genomics of Early-Diverging Mushroom-Forming Fungi Provides Insights into the Origins of Lignocellulose Decay Capabilities.</title>
        <authorList>
            <person name="Nagy L.G."/>
            <person name="Riley R."/>
            <person name="Tritt A."/>
            <person name="Adam C."/>
            <person name="Daum C."/>
            <person name="Floudas D."/>
            <person name="Sun H."/>
            <person name="Yadav J.S."/>
            <person name="Pangilinan J."/>
            <person name="Larsson K.H."/>
            <person name="Matsuura K."/>
            <person name="Barry K."/>
            <person name="Labutti K."/>
            <person name="Kuo R."/>
            <person name="Ohm R.A."/>
            <person name="Bhattacharya S.S."/>
            <person name="Shirouzu T."/>
            <person name="Yoshinaga Y."/>
            <person name="Martin F.M."/>
            <person name="Grigoriev I.V."/>
            <person name="Hibbett D.S."/>
        </authorList>
    </citation>
    <scope>NUCLEOTIDE SEQUENCE [LARGE SCALE GENOMIC DNA]</scope>
    <source>
        <strain evidence="2 3">HHB12029</strain>
    </source>
</reference>
<accession>A0A165BEX2</accession>
<feature type="compositionally biased region" description="Low complexity" evidence="1">
    <location>
        <begin position="40"/>
        <end position="51"/>
    </location>
</feature>
<dbReference type="InParanoid" id="A0A165BEX2"/>
<evidence type="ECO:0000256" key="1">
    <source>
        <dbReference type="SAM" id="MobiDB-lite"/>
    </source>
</evidence>
<evidence type="ECO:0000313" key="2">
    <source>
        <dbReference type="EMBL" id="KZV80487.1"/>
    </source>
</evidence>
<feature type="region of interest" description="Disordered" evidence="1">
    <location>
        <begin position="39"/>
        <end position="65"/>
    </location>
</feature>
<proteinExistence type="predicted"/>
<name>A0A165BEX2_EXIGL</name>
<dbReference type="EMBL" id="KV426476">
    <property type="protein sequence ID" value="KZV80487.1"/>
    <property type="molecule type" value="Genomic_DNA"/>
</dbReference>